<organism evidence="2 3">
    <name type="scientific">Auricularia subglabra (strain TFB-10046 / SS5)</name>
    <name type="common">White-rot fungus</name>
    <name type="synonym">Auricularia delicata (strain TFB10046)</name>
    <dbReference type="NCBI Taxonomy" id="717982"/>
    <lineage>
        <taxon>Eukaryota</taxon>
        <taxon>Fungi</taxon>
        <taxon>Dikarya</taxon>
        <taxon>Basidiomycota</taxon>
        <taxon>Agaricomycotina</taxon>
        <taxon>Agaricomycetes</taxon>
        <taxon>Auriculariales</taxon>
        <taxon>Auriculariaceae</taxon>
        <taxon>Auricularia</taxon>
    </lineage>
</organism>
<proteinExistence type="predicted"/>
<name>J0DB60_AURST</name>
<evidence type="ECO:0000313" key="2">
    <source>
        <dbReference type="EMBL" id="EJD37735.1"/>
    </source>
</evidence>
<dbReference type="EMBL" id="JH687836">
    <property type="protein sequence ID" value="EJD37735.1"/>
    <property type="molecule type" value="Genomic_DNA"/>
</dbReference>
<gene>
    <name evidence="2" type="ORF">AURDEDRAFT_173244</name>
</gene>
<accession>J0DB60</accession>
<evidence type="ECO:0000256" key="1">
    <source>
        <dbReference type="SAM" id="Phobius"/>
    </source>
</evidence>
<reference evidence="3" key="1">
    <citation type="journal article" date="2012" name="Science">
        <title>The Paleozoic origin of enzymatic lignin decomposition reconstructed from 31 fungal genomes.</title>
        <authorList>
            <person name="Floudas D."/>
            <person name="Binder M."/>
            <person name="Riley R."/>
            <person name="Barry K."/>
            <person name="Blanchette R.A."/>
            <person name="Henrissat B."/>
            <person name="Martinez A.T."/>
            <person name="Otillar R."/>
            <person name="Spatafora J.W."/>
            <person name="Yadav J.S."/>
            <person name="Aerts A."/>
            <person name="Benoit I."/>
            <person name="Boyd A."/>
            <person name="Carlson A."/>
            <person name="Copeland A."/>
            <person name="Coutinho P.M."/>
            <person name="de Vries R.P."/>
            <person name="Ferreira P."/>
            <person name="Findley K."/>
            <person name="Foster B."/>
            <person name="Gaskell J."/>
            <person name="Glotzer D."/>
            <person name="Gorecki P."/>
            <person name="Heitman J."/>
            <person name="Hesse C."/>
            <person name="Hori C."/>
            <person name="Igarashi K."/>
            <person name="Jurgens J.A."/>
            <person name="Kallen N."/>
            <person name="Kersten P."/>
            <person name="Kohler A."/>
            <person name="Kuees U."/>
            <person name="Kumar T.K.A."/>
            <person name="Kuo A."/>
            <person name="LaButti K."/>
            <person name="Larrondo L.F."/>
            <person name="Lindquist E."/>
            <person name="Ling A."/>
            <person name="Lombard V."/>
            <person name="Lucas S."/>
            <person name="Lundell T."/>
            <person name="Martin R."/>
            <person name="McLaughlin D.J."/>
            <person name="Morgenstern I."/>
            <person name="Morin E."/>
            <person name="Murat C."/>
            <person name="Nagy L.G."/>
            <person name="Nolan M."/>
            <person name="Ohm R.A."/>
            <person name="Patyshakuliyeva A."/>
            <person name="Rokas A."/>
            <person name="Ruiz-Duenas F.J."/>
            <person name="Sabat G."/>
            <person name="Salamov A."/>
            <person name="Samejima M."/>
            <person name="Schmutz J."/>
            <person name="Slot J.C."/>
            <person name="St John F."/>
            <person name="Stenlid J."/>
            <person name="Sun H."/>
            <person name="Sun S."/>
            <person name="Syed K."/>
            <person name="Tsang A."/>
            <person name="Wiebenga A."/>
            <person name="Young D."/>
            <person name="Pisabarro A."/>
            <person name="Eastwood D.C."/>
            <person name="Martin F."/>
            <person name="Cullen D."/>
            <person name="Grigoriev I.V."/>
            <person name="Hibbett D.S."/>
        </authorList>
    </citation>
    <scope>NUCLEOTIDE SEQUENCE [LARGE SCALE GENOMIC DNA]</scope>
    <source>
        <strain evidence="3">TFB10046</strain>
    </source>
</reference>
<evidence type="ECO:0000313" key="3">
    <source>
        <dbReference type="Proteomes" id="UP000006514"/>
    </source>
</evidence>
<keyword evidence="3" id="KW-1185">Reference proteome</keyword>
<protein>
    <submittedName>
        <fullName evidence="2">Uncharacterized protein</fullName>
    </submittedName>
</protein>
<dbReference type="InParanoid" id="J0DB60"/>
<sequence>MLGLDGADVAWIYYYVHAGTHPNPRIAVNATHQAWKTYSSSLYIFGFILGAYNAIFWILFFLSPYGPRRHTTQMSRKGVIVRSTSSLPEDGSQKAASWPPKSDSWPKIRRALEFALLVPMAVVLSTAPFAVPWIAMPLMQEFAWNHRCDSWPVEAVLVGRAGSNAHSTATFFFDHAEAYSFDLYDRMSLLYRYQEGDKEQPSFPMPTLQNVTYDLSTSSAVGICLFSGQKQNCLSANMDLDLDSTSYLRFEIAADLGFGVRHHVLHAIDHDWQYSDDAPSMILRDELTGESVLRTAVTKRGDCAQLKVCLNTSNEARMLVPIGLMLIFQEKWAGGTTCGPKKGA</sequence>
<dbReference type="OrthoDB" id="100006at2759"/>
<dbReference type="AlphaFoldDB" id="J0DB60"/>
<dbReference type="Proteomes" id="UP000006514">
    <property type="component" value="Unassembled WGS sequence"/>
</dbReference>
<keyword evidence="1" id="KW-0472">Membrane</keyword>
<feature type="transmembrane region" description="Helical" evidence="1">
    <location>
        <begin position="114"/>
        <end position="135"/>
    </location>
</feature>
<keyword evidence="1" id="KW-1133">Transmembrane helix</keyword>
<keyword evidence="1" id="KW-0812">Transmembrane</keyword>
<dbReference type="KEGG" id="adl:AURDEDRAFT_173244"/>
<feature type="transmembrane region" description="Helical" evidence="1">
    <location>
        <begin position="42"/>
        <end position="62"/>
    </location>
</feature>